<dbReference type="AlphaFoldDB" id="A0A0F8ZBQ6"/>
<dbReference type="InterPro" id="IPR036369">
    <property type="entry name" value="HIPIP_sf"/>
</dbReference>
<feature type="region of interest" description="Disordered" evidence="1">
    <location>
        <begin position="1"/>
        <end position="38"/>
    </location>
</feature>
<protein>
    <submittedName>
        <fullName evidence="2">Uncharacterized protein</fullName>
    </submittedName>
</protein>
<comment type="caution">
    <text evidence="2">The sequence shown here is derived from an EMBL/GenBank/DDBJ whole genome shotgun (WGS) entry which is preliminary data.</text>
</comment>
<evidence type="ECO:0000313" key="2">
    <source>
        <dbReference type="EMBL" id="KKK57486.1"/>
    </source>
</evidence>
<gene>
    <name evidence="2" type="ORF">LCGC14_3053970</name>
</gene>
<dbReference type="GO" id="GO:0019646">
    <property type="term" value="P:aerobic electron transport chain"/>
    <property type="evidence" value="ECO:0007669"/>
    <property type="project" value="InterPro"/>
</dbReference>
<dbReference type="Gene3D" id="4.10.490.10">
    <property type="entry name" value="High potential iron-sulphur protein"/>
    <property type="match status" value="1"/>
</dbReference>
<name>A0A0F8ZBQ6_9ZZZZ</name>
<organism evidence="2">
    <name type="scientific">marine sediment metagenome</name>
    <dbReference type="NCBI Taxonomy" id="412755"/>
    <lineage>
        <taxon>unclassified sequences</taxon>
        <taxon>metagenomes</taxon>
        <taxon>ecological metagenomes</taxon>
    </lineage>
</organism>
<proteinExistence type="predicted"/>
<dbReference type="EMBL" id="LAZR01064454">
    <property type="protein sequence ID" value="KKK57486.1"/>
    <property type="molecule type" value="Genomic_DNA"/>
</dbReference>
<evidence type="ECO:0000256" key="1">
    <source>
        <dbReference type="SAM" id="MobiDB-lite"/>
    </source>
</evidence>
<feature type="compositionally biased region" description="Basic residues" evidence="1">
    <location>
        <begin position="1"/>
        <end position="12"/>
    </location>
</feature>
<sequence length="57" mass="6304">MRKSKSAAKYKKSGGTSSRRCKNCDHFRSSGKSSMGMCTEVIGPVSQNGISNEYRKR</sequence>
<accession>A0A0F8ZBQ6</accession>
<dbReference type="GO" id="GO:0009055">
    <property type="term" value="F:electron transfer activity"/>
    <property type="evidence" value="ECO:0007669"/>
    <property type="project" value="InterPro"/>
</dbReference>
<reference evidence="2" key="1">
    <citation type="journal article" date="2015" name="Nature">
        <title>Complex archaea that bridge the gap between prokaryotes and eukaryotes.</title>
        <authorList>
            <person name="Spang A."/>
            <person name="Saw J.H."/>
            <person name="Jorgensen S.L."/>
            <person name="Zaremba-Niedzwiedzka K."/>
            <person name="Martijn J."/>
            <person name="Lind A.E."/>
            <person name="van Eijk R."/>
            <person name="Schleper C."/>
            <person name="Guy L."/>
            <person name="Ettema T.J."/>
        </authorList>
    </citation>
    <scope>NUCLEOTIDE SEQUENCE</scope>
</reference>